<gene>
    <name evidence="3" type="ORF">C2845_PM07G24910</name>
</gene>
<proteinExistence type="predicted"/>
<feature type="region of interest" description="Disordered" evidence="1">
    <location>
        <begin position="58"/>
        <end position="88"/>
    </location>
</feature>
<comment type="caution">
    <text evidence="3">The sequence shown here is derived from an EMBL/GenBank/DDBJ whole genome shotgun (WGS) entry which is preliminary data.</text>
</comment>
<feature type="compositionally biased region" description="Basic residues" evidence="1">
    <location>
        <begin position="77"/>
        <end position="88"/>
    </location>
</feature>
<feature type="chain" id="PRO_5018301387" evidence="2">
    <location>
        <begin position="31"/>
        <end position="137"/>
    </location>
</feature>
<evidence type="ECO:0000256" key="1">
    <source>
        <dbReference type="SAM" id="MobiDB-lite"/>
    </source>
</evidence>
<accession>A0A3L6SN66</accession>
<reference evidence="4" key="1">
    <citation type="journal article" date="2019" name="Nat. Commun.">
        <title>The genome of broomcorn millet.</title>
        <authorList>
            <person name="Zou C."/>
            <person name="Miki D."/>
            <person name="Li D."/>
            <person name="Tang Q."/>
            <person name="Xiao L."/>
            <person name="Rajput S."/>
            <person name="Deng P."/>
            <person name="Jia W."/>
            <person name="Huang R."/>
            <person name="Zhang M."/>
            <person name="Sun Y."/>
            <person name="Hu J."/>
            <person name="Fu X."/>
            <person name="Schnable P.S."/>
            <person name="Li F."/>
            <person name="Zhang H."/>
            <person name="Feng B."/>
            <person name="Zhu X."/>
            <person name="Liu R."/>
            <person name="Schnable J.C."/>
            <person name="Zhu J.-K."/>
            <person name="Zhang H."/>
        </authorList>
    </citation>
    <scope>NUCLEOTIDE SEQUENCE [LARGE SCALE GENOMIC DNA]</scope>
</reference>
<organism evidence="3 4">
    <name type="scientific">Panicum miliaceum</name>
    <name type="common">Proso millet</name>
    <name type="synonym">Broomcorn millet</name>
    <dbReference type="NCBI Taxonomy" id="4540"/>
    <lineage>
        <taxon>Eukaryota</taxon>
        <taxon>Viridiplantae</taxon>
        <taxon>Streptophyta</taxon>
        <taxon>Embryophyta</taxon>
        <taxon>Tracheophyta</taxon>
        <taxon>Spermatophyta</taxon>
        <taxon>Magnoliopsida</taxon>
        <taxon>Liliopsida</taxon>
        <taxon>Poales</taxon>
        <taxon>Poaceae</taxon>
        <taxon>PACMAD clade</taxon>
        <taxon>Panicoideae</taxon>
        <taxon>Panicodae</taxon>
        <taxon>Paniceae</taxon>
        <taxon>Panicinae</taxon>
        <taxon>Panicum</taxon>
        <taxon>Panicum sect. Panicum</taxon>
    </lineage>
</organism>
<feature type="compositionally biased region" description="Polar residues" evidence="1">
    <location>
        <begin position="62"/>
        <end position="73"/>
    </location>
</feature>
<keyword evidence="2" id="KW-0732">Signal</keyword>
<dbReference type="AlphaFoldDB" id="A0A3L6SN66"/>
<evidence type="ECO:0000313" key="4">
    <source>
        <dbReference type="Proteomes" id="UP000275267"/>
    </source>
</evidence>
<dbReference type="EMBL" id="PQIB02000004">
    <property type="protein sequence ID" value="RLN24082.1"/>
    <property type="molecule type" value="Genomic_DNA"/>
</dbReference>
<protein>
    <submittedName>
        <fullName evidence="3">Uncharacterized protein</fullName>
    </submittedName>
</protein>
<sequence>MAAGQLKAKILAAAAATVVVASSLVGTASAADAPAPAPTSGATAAAPAFAAVSVADSPWRPSATSSARRSGQQGPRIRMRVRAGRRPRAPPLHDVRAHMFVLSLQFGCFVHGCDSLFIGSKIVRDHISISSFAYGGR</sequence>
<evidence type="ECO:0000256" key="2">
    <source>
        <dbReference type="SAM" id="SignalP"/>
    </source>
</evidence>
<keyword evidence="4" id="KW-1185">Reference proteome</keyword>
<name>A0A3L6SN66_PANMI</name>
<evidence type="ECO:0000313" key="3">
    <source>
        <dbReference type="EMBL" id="RLN24082.1"/>
    </source>
</evidence>
<feature type="signal peptide" evidence="2">
    <location>
        <begin position="1"/>
        <end position="30"/>
    </location>
</feature>
<dbReference type="Proteomes" id="UP000275267">
    <property type="component" value="Unassembled WGS sequence"/>
</dbReference>